<proteinExistence type="predicted"/>
<keyword evidence="1" id="KW-0812">Transmembrane</keyword>
<keyword evidence="1" id="KW-1133">Transmembrane helix</keyword>
<gene>
    <name evidence="2" type="ORF">SPHA_47724</name>
</gene>
<feature type="transmembrane region" description="Helical" evidence="1">
    <location>
        <begin position="6"/>
        <end position="24"/>
    </location>
</feature>
<evidence type="ECO:0000313" key="2">
    <source>
        <dbReference type="EMBL" id="CAE1289561.1"/>
    </source>
</evidence>
<accession>A0A812D5J7</accession>
<protein>
    <submittedName>
        <fullName evidence="2">Uncharacterized protein</fullName>
    </submittedName>
</protein>
<keyword evidence="1" id="KW-0472">Membrane</keyword>
<name>A0A812D5J7_ACAPH</name>
<feature type="transmembrane region" description="Helical" evidence="1">
    <location>
        <begin position="73"/>
        <end position="92"/>
    </location>
</feature>
<evidence type="ECO:0000313" key="3">
    <source>
        <dbReference type="Proteomes" id="UP000597762"/>
    </source>
</evidence>
<evidence type="ECO:0000256" key="1">
    <source>
        <dbReference type="SAM" id="Phobius"/>
    </source>
</evidence>
<reference evidence="2" key="1">
    <citation type="submission" date="2021-01" db="EMBL/GenBank/DDBJ databases">
        <authorList>
            <person name="Li R."/>
            <person name="Bekaert M."/>
        </authorList>
    </citation>
    <scope>NUCLEOTIDE SEQUENCE</scope>
    <source>
        <strain evidence="2">Farmed</strain>
    </source>
</reference>
<sequence>MNFSLNAPLFHPLCLSLTLFPCIYFKYNIGFLTISLSFLLSRRLSIYLIMFAILSHHSGKKSAFLFKSTLRYILSFLLCHCSFFFAISFITYNLYFRSLSLYLSHSFSIALSLSLYLSLSLSLTDSFPHYHFANALFIYSIPNLFLHFFLFLIS</sequence>
<feature type="transmembrane region" description="Helical" evidence="1">
    <location>
        <begin position="131"/>
        <end position="153"/>
    </location>
</feature>
<dbReference type="AlphaFoldDB" id="A0A812D5J7"/>
<organism evidence="2 3">
    <name type="scientific">Acanthosepion pharaonis</name>
    <name type="common">Pharaoh cuttlefish</name>
    <name type="synonym">Sepia pharaonis</name>
    <dbReference type="NCBI Taxonomy" id="158019"/>
    <lineage>
        <taxon>Eukaryota</taxon>
        <taxon>Metazoa</taxon>
        <taxon>Spiralia</taxon>
        <taxon>Lophotrochozoa</taxon>
        <taxon>Mollusca</taxon>
        <taxon>Cephalopoda</taxon>
        <taxon>Coleoidea</taxon>
        <taxon>Decapodiformes</taxon>
        <taxon>Sepiida</taxon>
        <taxon>Sepiina</taxon>
        <taxon>Sepiidae</taxon>
        <taxon>Acanthosepion</taxon>
    </lineage>
</organism>
<keyword evidence="3" id="KW-1185">Reference proteome</keyword>
<feature type="transmembrane region" description="Helical" evidence="1">
    <location>
        <begin position="31"/>
        <end position="53"/>
    </location>
</feature>
<comment type="caution">
    <text evidence="2">The sequence shown here is derived from an EMBL/GenBank/DDBJ whole genome shotgun (WGS) entry which is preliminary data.</text>
</comment>
<dbReference type="Proteomes" id="UP000597762">
    <property type="component" value="Unassembled WGS sequence"/>
</dbReference>
<feature type="transmembrane region" description="Helical" evidence="1">
    <location>
        <begin position="99"/>
        <end position="119"/>
    </location>
</feature>
<dbReference type="EMBL" id="CAHIKZ030002611">
    <property type="protein sequence ID" value="CAE1289561.1"/>
    <property type="molecule type" value="Genomic_DNA"/>
</dbReference>